<dbReference type="HAMAP" id="MF_01341">
    <property type="entry name" value="Ribosomal_uL15"/>
    <property type="match status" value="1"/>
</dbReference>
<protein>
    <recommendedName>
        <fullName evidence="4">Large ribosomal subunit protein uL15m</fullName>
    </recommendedName>
    <alternativeName>
        <fullName evidence="5">39S ribosomal protein L15, mitochondrial</fullName>
    </alternativeName>
</protein>
<feature type="domain" description="Large ribosomal subunit protein uL15/eL18" evidence="7">
    <location>
        <begin position="97"/>
        <end position="175"/>
    </location>
</feature>
<evidence type="ECO:0000256" key="4">
    <source>
        <dbReference type="ARBA" id="ARBA00035299"/>
    </source>
</evidence>
<dbReference type="OrthoDB" id="361383at2759"/>
<evidence type="ECO:0000256" key="6">
    <source>
        <dbReference type="SAM" id="MobiDB-lite"/>
    </source>
</evidence>
<evidence type="ECO:0000256" key="3">
    <source>
        <dbReference type="ARBA" id="ARBA00023274"/>
    </source>
</evidence>
<name>A0A6J8AX59_MYTCO</name>
<evidence type="ECO:0000256" key="1">
    <source>
        <dbReference type="ARBA" id="ARBA00007320"/>
    </source>
</evidence>
<dbReference type="PANTHER" id="PTHR12934">
    <property type="entry name" value="50S RIBOSOMAL PROTEIN L15"/>
    <property type="match status" value="1"/>
</dbReference>
<dbReference type="InterPro" id="IPR036227">
    <property type="entry name" value="Ribosomal_uL15/eL18_sf"/>
</dbReference>
<dbReference type="Proteomes" id="UP000507470">
    <property type="component" value="Unassembled WGS sequence"/>
</dbReference>
<dbReference type="PANTHER" id="PTHR12934:SF11">
    <property type="entry name" value="LARGE RIBOSOMAL SUBUNIT PROTEIN UL15M"/>
    <property type="match status" value="1"/>
</dbReference>
<comment type="similarity">
    <text evidence="1">Belongs to the universal ribosomal protein uL15 family.</text>
</comment>
<dbReference type="EMBL" id="CACVKT020001973">
    <property type="protein sequence ID" value="CAC5373796.1"/>
    <property type="molecule type" value="Genomic_DNA"/>
</dbReference>
<gene>
    <name evidence="8" type="ORF">MCOR_11418</name>
</gene>
<accession>A0A6J8AX59</accession>
<reference evidence="8 9" key="1">
    <citation type="submission" date="2020-06" db="EMBL/GenBank/DDBJ databases">
        <authorList>
            <person name="Li R."/>
            <person name="Bekaert M."/>
        </authorList>
    </citation>
    <scope>NUCLEOTIDE SEQUENCE [LARGE SCALE GENOMIC DNA]</scope>
    <source>
        <strain evidence="9">wild</strain>
    </source>
</reference>
<evidence type="ECO:0000259" key="7">
    <source>
        <dbReference type="Pfam" id="PF00828"/>
    </source>
</evidence>
<evidence type="ECO:0000256" key="5">
    <source>
        <dbReference type="ARBA" id="ARBA00035423"/>
    </source>
</evidence>
<dbReference type="InterPro" id="IPR005749">
    <property type="entry name" value="Ribosomal_uL15_bac-type"/>
</dbReference>
<dbReference type="GO" id="GO:0005762">
    <property type="term" value="C:mitochondrial large ribosomal subunit"/>
    <property type="evidence" value="ECO:0007669"/>
    <property type="project" value="TreeGrafter"/>
</dbReference>
<organism evidence="8 9">
    <name type="scientific">Mytilus coruscus</name>
    <name type="common">Sea mussel</name>
    <dbReference type="NCBI Taxonomy" id="42192"/>
    <lineage>
        <taxon>Eukaryota</taxon>
        <taxon>Metazoa</taxon>
        <taxon>Spiralia</taxon>
        <taxon>Lophotrochozoa</taxon>
        <taxon>Mollusca</taxon>
        <taxon>Bivalvia</taxon>
        <taxon>Autobranchia</taxon>
        <taxon>Pteriomorphia</taxon>
        <taxon>Mytilida</taxon>
        <taxon>Mytiloidea</taxon>
        <taxon>Mytilidae</taxon>
        <taxon>Mytilinae</taxon>
        <taxon>Mytilus</taxon>
    </lineage>
</organism>
<feature type="region of interest" description="Disordered" evidence="6">
    <location>
        <begin position="39"/>
        <end position="58"/>
    </location>
</feature>
<dbReference type="InterPro" id="IPR030878">
    <property type="entry name" value="Ribosomal_uL15"/>
</dbReference>
<sequence>MAQAGKFADKALQLLRSYPRVALNNLKDMPGAYKKNFNKRRSAGKNKTHGRGHKGMGQRMTLPPLGYEGGQIPFHIRIPCEPYYKDHEFRRQYPPFSLLQVQRLIDMGLVDINEPIDLLTFCNTAHYDCSIEDNHYGVNLTEEGADTFQAQINIEVQHASEQVIAAIERNGGVITTRYYDPECVKAMSNVLKFLKTSTPIPKCKLPPQDAFEYYSNAKNRGYLADPEDIVQARIELAQKYGYELPQISDESKKELLLRKKDPRQIFYGLEPGWVISMKDQCILKPLAEEHKEYYAS</sequence>
<dbReference type="GO" id="GO:0003735">
    <property type="term" value="F:structural constituent of ribosome"/>
    <property type="evidence" value="ECO:0007669"/>
    <property type="project" value="InterPro"/>
</dbReference>
<evidence type="ECO:0000256" key="2">
    <source>
        <dbReference type="ARBA" id="ARBA00022980"/>
    </source>
</evidence>
<feature type="compositionally biased region" description="Basic residues" evidence="6">
    <location>
        <begin position="39"/>
        <end position="56"/>
    </location>
</feature>
<proteinExistence type="inferred from homology"/>
<keyword evidence="2" id="KW-0689">Ribosomal protein</keyword>
<dbReference type="SUPFAM" id="SSF52080">
    <property type="entry name" value="Ribosomal proteins L15p and L18e"/>
    <property type="match status" value="1"/>
</dbReference>
<keyword evidence="9" id="KW-1185">Reference proteome</keyword>
<evidence type="ECO:0000313" key="8">
    <source>
        <dbReference type="EMBL" id="CAC5373796.1"/>
    </source>
</evidence>
<dbReference type="InterPro" id="IPR021131">
    <property type="entry name" value="Ribosomal_uL15/eL18"/>
</dbReference>
<dbReference type="Pfam" id="PF00828">
    <property type="entry name" value="Ribosomal_L27A"/>
    <property type="match status" value="1"/>
</dbReference>
<dbReference type="GO" id="GO:0006412">
    <property type="term" value="P:translation"/>
    <property type="evidence" value="ECO:0007669"/>
    <property type="project" value="InterPro"/>
</dbReference>
<keyword evidence="3" id="KW-0687">Ribonucleoprotein</keyword>
<dbReference type="AlphaFoldDB" id="A0A6J8AX59"/>
<evidence type="ECO:0000313" key="9">
    <source>
        <dbReference type="Proteomes" id="UP000507470"/>
    </source>
</evidence>